<comment type="caution">
    <text evidence="6">The sequence shown here is derived from an EMBL/GenBank/DDBJ whole genome shotgun (WGS) entry which is preliminary data.</text>
</comment>
<keyword evidence="3" id="KW-0010">Activator</keyword>
<dbReference type="PROSITE" id="PS01124">
    <property type="entry name" value="HTH_ARAC_FAMILY_2"/>
    <property type="match status" value="1"/>
</dbReference>
<dbReference type="SMART" id="SM00342">
    <property type="entry name" value="HTH_ARAC"/>
    <property type="match status" value="1"/>
</dbReference>
<gene>
    <name evidence="6" type="ORF">C0630_13210</name>
</gene>
<dbReference type="EMBL" id="PKUN01000022">
    <property type="protein sequence ID" value="PLX61010.1"/>
    <property type="molecule type" value="Genomic_DNA"/>
</dbReference>
<organism evidence="6 7">
    <name type="scientific">Sedimenticola selenatireducens</name>
    <dbReference type="NCBI Taxonomy" id="191960"/>
    <lineage>
        <taxon>Bacteria</taxon>
        <taxon>Pseudomonadati</taxon>
        <taxon>Pseudomonadota</taxon>
        <taxon>Gammaproteobacteria</taxon>
        <taxon>Chromatiales</taxon>
        <taxon>Sedimenticolaceae</taxon>
        <taxon>Sedimenticola</taxon>
    </lineage>
</organism>
<evidence type="ECO:0000256" key="4">
    <source>
        <dbReference type="ARBA" id="ARBA00023163"/>
    </source>
</evidence>
<dbReference type="InterPro" id="IPR020449">
    <property type="entry name" value="Tscrpt_reg_AraC-type_HTH"/>
</dbReference>
<evidence type="ECO:0000256" key="3">
    <source>
        <dbReference type="ARBA" id="ARBA00023159"/>
    </source>
</evidence>
<accession>A0A2N6CV02</accession>
<protein>
    <submittedName>
        <fullName evidence="6">AraC family transcriptional regulator</fullName>
    </submittedName>
</protein>
<dbReference type="InterPro" id="IPR009057">
    <property type="entry name" value="Homeodomain-like_sf"/>
</dbReference>
<dbReference type="Pfam" id="PF02311">
    <property type="entry name" value="AraC_binding"/>
    <property type="match status" value="1"/>
</dbReference>
<evidence type="ECO:0000259" key="5">
    <source>
        <dbReference type="PROSITE" id="PS01124"/>
    </source>
</evidence>
<dbReference type="InterPro" id="IPR018060">
    <property type="entry name" value="HTH_AraC"/>
</dbReference>
<evidence type="ECO:0000256" key="1">
    <source>
        <dbReference type="ARBA" id="ARBA00023015"/>
    </source>
</evidence>
<dbReference type="STRING" id="1111735.GCA_000428045_00023"/>
<keyword evidence="4" id="KW-0804">Transcription</keyword>
<dbReference type="InterPro" id="IPR014710">
    <property type="entry name" value="RmlC-like_jellyroll"/>
</dbReference>
<dbReference type="InterPro" id="IPR003313">
    <property type="entry name" value="AraC-bd"/>
</dbReference>
<dbReference type="SUPFAM" id="SSF51182">
    <property type="entry name" value="RmlC-like cupins"/>
    <property type="match status" value="1"/>
</dbReference>
<sequence>MNQTYQIPTIEIYGEQAKSLTPDLLHCEPLITRSRAHQFKIRPHRHPGLTQIFYLKRGHGQANLDGDPTTLKAPCLVVISEMCVHDFTWSEDVEGSVISISNLILDKLEDTLAKEHLAMKTTMIMTIRHGQRELEGILKLLSHEYSHPPEDSRAYALIFLVQLLGIWLERNAPSRVDTANLQNRSAEYFSRFSHLINRDFLKQRTVESYAEELGITASYLNNLCRQMVNKNALQLIHERVLLEAKRNLIYTVQSVSQISYGLGFNDPAYFSRFFKRLTGQPPKEFRLAINKIGKQTLSRQHR</sequence>
<keyword evidence="2" id="KW-0238">DNA-binding</keyword>
<dbReference type="PANTHER" id="PTHR43280:SF32">
    <property type="entry name" value="TRANSCRIPTIONAL REGULATORY PROTEIN"/>
    <property type="match status" value="1"/>
</dbReference>
<keyword evidence="1" id="KW-0805">Transcription regulation</keyword>
<dbReference type="AlphaFoldDB" id="A0A2N6CV02"/>
<dbReference type="PANTHER" id="PTHR43280">
    <property type="entry name" value="ARAC-FAMILY TRANSCRIPTIONAL REGULATOR"/>
    <property type="match status" value="1"/>
</dbReference>
<dbReference type="CDD" id="cd06999">
    <property type="entry name" value="cupin_HpaA-like_N"/>
    <property type="match status" value="1"/>
</dbReference>
<dbReference type="InterPro" id="IPR047264">
    <property type="entry name" value="Cupin_HpaA-like_N"/>
</dbReference>
<dbReference type="SUPFAM" id="SSF46689">
    <property type="entry name" value="Homeodomain-like"/>
    <property type="match status" value="1"/>
</dbReference>
<dbReference type="Proteomes" id="UP000235015">
    <property type="component" value="Unassembled WGS sequence"/>
</dbReference>
<evidence type="ECO:0000256" key="2">
    <source>
        <dbReference type="ARBA" id="ARBA00023125"/>
    </source>
</evidence>
<feature type="domain" description="HTH araC/xylS-type" evidence="5">
    <location>
        <begin position="190"/>
        <end position="288"/>
    </location>
</feature>
<name>A0A2N6CV02_9GAMM</name>
<dbReference type="Gene3D" id="2.60.120.10">
    <property type="entry name" value="Jelly Rolls"/>
    <property type="match status" value="1"/>
</dbReference>
<dbReference type="RefSeq" id="WP_273439960.1">
    <property type="nucleotide sequence ID" value="NZ_CAXXYC010000004.1"/>
</dbReference>
<dbReference type="PRINTS" id="PR00032">
    <property type="entry name" value="HTHARAC"/>
</dbReference>
<reference evidence="6 7" key="1">
    <citation type="submission" date="2017-11" db="EMBL/GenBank/DDBJ databases">
        <title>Genome-resolved metagenomics identifies genetic mobility, metabolic interactions, and unexpected diversity in perchlorate-reducing communities.</title>
        <authorList>
            <person name="Barnum T.P."/>
            <person name="Figueroa I.A."/>
            <person name="Carlstrom C.I."/>
            <person name="Lucas L.N."/>
            <person name="Engelbrektson A.L."/>
            <person name="Coates J.D."/>
        </authorList>
    </citation>
    <scope>NUCLEOTIDE SEQUENCE [LARGE SCALE GENOMIC DNA]</scope>
    <source>
        <strain evidence="6">BM301</strain>
    </source>
</reference>
<dbReference type="Gene3D" id="1.10.10.60">
    <property type="entry name" value="Homeodomain-like"/>
    <property type="match status" value="1"/>
</dbReference>
<evidence type="ECO:0000313" key="6">
    <source>
        <dbReference type="EMBL" id="PLX61010.1"/>
    </source>
</evidence>
<dbReference type="InterPro" id="IPR011051">
    <property type="entry name" value="RmlC_Cupin_sf"/>
</dbReference>
<dbReference type="GO" id="GO:0043565">
    <property type="term" value="F:sequence-specific DNA binding"/>
    <property type="evidence" value="ECO:0007669"/>
    <property type="project" value="InterPro"/>
</dbReference>
<evidence type="ECO:0000313" key="7">
    <source>
        <dbReference type="Proteomes" id="UP000235015"/>
    </source>
</evidence>
<dbReference type="Pfam" id="PF12833">
    <property type="entry name" value="HTH_18"/>
    <property type="match status" value="1"/>
</dbReference>
<proteinExistence type="predicted"/>
<dbReference type="GO" id="GO:0003700">
    <property type="term" value="F:DNA-binding transcription factor activity"/>
    <property type="evidence" value="ECO:0007669"/>
    <property type="project" value="InterPro"/>
</dbReference>